<evidence type="ECO:0000256" key="6">
    <source>
        <dbReference type="ARBA" id="ARBA00022747"/>
    </source>
</evidence>
<evidence type="ECO:0000259" key="8">
    <source>
        <dbReference type="Pfam" id="PF02384"/>
    </source>
</evidence>
<evidence type="ECO:0000259" key="9">
    <source>
        <dbReference type="Pfam" id="PF12161"/>
    </source>
</evidence>
<dbReference type="InterPro" id="IPR038333">
    <property type="entry name" value="T1MK-like_N_sf"/>
</dbReference>
<evidence type="ECO:0000256" key="5">
    <source>
        <dbReference type="ARBA" id="ARBA00022691"/>
    </source>
</evidence>
<keyword evidence="5" id="KW-0949">S-adenosyl-L-methionine</keyword>
<dbReference type="EMBL" id="LT670847">
    <property type="protein sequence ID" value="SHM08838.1"/>
    <property type="molecule type" value="Genomic_DNA"/>
</dbReference>
<dbReference type="InterPro" id="IPR003356">
    <property type="entry name" value="DNA_methylase_A-5"/>
</dbReference>
<keyword evidence="4" id="KW-0808">Transferase</keyword>
<dbReference type="REBASE" id="167202">
    <property type="entry name" value="M.Hsu12ORF1156P"/>
</dbReference>
<dbReference type="Gene3D" id="1.20.1260.30">
    <property type="match status" value="1"/>
</dbReference>
<name>A0A1M7FYD5_9GAMM</name>
<dbReference type="STRING" id="29571.SAMN05878437_1156"/>
<comment type="catalytic activity">
    <reaction evidence="7">
        <text>a 2'-deoxyadenosine in DNA + S-adenosyl-L-methionine = an N(6)-methyl-2'-deoxyadenosine in DNA + S-adenosyl-L-homocysteine + H(+)</text>
        <dbReference type="Rhea" id="RHEA:15197"/>
        <dbReference type="Rhea" id="RHEA-COMP:12418"/>
        <dbReference type="Rhea" id="RHEA-COMP:12419"/>
        <dbReference type="ChEBI" id="CHEBI:15378"/>
        <dbReference type="ChEBI" id="CHEBI:57856"/>
        <dbReference type="ChEBI" id="CHEBI:59789"/>
        <dbReference type="ChEBI" id="CHEBI:90615"/>
        <dbReference type="ChEBI" id="CHEBI:90616"/>
        <dbReference type="EC" id="2.1.1.72"/>
    </reaction>
</comment>
<evidence type="ECO:0000313" key="10">
    <source>
        <dbReference type="EMBL" id="SHM08838.1"/>
    </source>
</evidence>
<dbReference type="OrthoDB" id="9784823at2"/>
<evidence type="ECO:0000313" key="11">
    <source>
        <dbReference type="Proteomes" id="UP000190911"/>
    </source>
</evidence>
<dbReference type="Proteomes" id="UP000190911">
    <property type="component" value="Chromosome I"/>
</dbReference>
<keyword evidence="3" id="KW-0489">Methyltransferase</keyword>
<keyword evidence="6" id="KW-0680">Restriction system</keyword>
<dbReference type="PROSITE" id="PS00092">
    <property type="entry name" value="N6_MTASE"/>
    <property type="match status" value="1"/>
</dbReference>
<dbReference type="PRINTS" id="PR00507">
    <property type="entry name" value="N12N6MTFRASE"/>
</dbReference>
<gene>
    <name evidence="10" type="ORF">SAMN05878437_1156</name>
</gene>
<evidence type="ECO:0000256" key="7">
    <source>
        <dbReference type="ARBA" id="ARBA00047942"/>
    </source>
</evidence>
<keyword evidence="11" id="KW-1185">Reference proteome</keyword>
<dbReference type="Gene3D" id="3.40.50.150">
    <property type="entry name" value="Vaccinia Virus protein VP39"/>
    <property type="match status" value="1"/>
</dbReference>
<dbReference type="InterPro" id="IPR022749">
    <property type="entry name" value="D12N6_MeTrfase_N"/>
</dbReference>
<evidence type="ECO:0000256" key="3">
    <source>
        <dbReference type="ARBA" id="ARBA00022603"/>
    </source>
</evidence>
<sequence length="661" mass="73606">MNTEDHSQLAAFIWSVADLLRGDFKQSQYGRVILPLTLLRRLECILEPSKDKVLSAAQAHQNKPDTVRDQLLLREAGQPFFNASPLTLGTLSPTQTADDLMSYVRSFSADAREIFEHFEFDNYVQQLDAANLLYQVVQSFAATDLSPERLSNYGMGLVFEELIRKFAESSNETAGEHFTPRDVVHLTTSLVLTGQDDKLKSGGIVTVYDPTAGTGGFLSESDAYMQQISGGMSVSLHGQELNPESYAICKADMLIKGQAVQRIKLGNTLSDDQLAGQPFDFMLSNPPFGVDWKKVQKGVVDEHKHRGYDGRFGPGLPRVSDGSLLFLMHLVSKMRPRQEGGSRIGIILNGSPLFTGGAGSGESEIRRYLLQHDMVEAIVGLPTDLFYNTGIATYIWVLSNNKPAARRGKVQLIDATARGSKMRKSLGSKRHFIAERDLDEIVRLYGTCQESEESKLFPVEAFGYRRITVERPLRLSFQASAERLARLDEQKPVQKLADPERNALTACASLNDAQVFTNREAFLKALKAAFAEHLPAGMKVGAPLQKAVLAALGERDPEADICRDKQGNPEPDTGLRDHENVPLGESVFDYFEREVKPHVPDAWIDEDKRDALDERLGIVGFEIPFNRHFYIFEPPRPLEAIDADLKACTDRIKQMIEEMAV</sequence>
<dbReference type="AlphaFoldDB" id="A0A1M7FYD5"/>
<dbReference type="InterPro" id="IPR002052">
    <property type="entry name" value="DNA_methylase_N6_adenine_CS"/>
</dbReference>
<evidence type="ECO:0000256" key="2">
    <source>
        <dbReference type="ARBA" id="ARBA00011900"/>
    </source>
</evidence>
<dbReference type="Pfam" id="PF12161">
    <property type="entry name" value="HsdM_N"/>
    <property type="match status" value="1"/>
</dbReference>
<proteinExistence type="inferred from homology"/>
<dbReference type="Pfam" id="PF02384">
    <property type="entry name" value="N6_Mtase"/>
    <property type="match status" value="1"/>
</dbReference>
<dbReference type="InParanoid" id="A0A1M7FYD5"/>
<evidence type="ECO:0000256" key="1">
    <source>
        <dbReference type="ARBA" id="ARBA00006594"/>
    </source>
</evidence>
<dbReference type="EC" id="2.1.1.72" evidence="2"/>
<dbReference type="RefSeq" id="WP_079552018.1">
    <property type="nucleotide sequence ID" value="NZ_LT670847.1"/>
</dbReference>
<dbReference type="GO" id="GO:0009307">
    <property type="term" value="P:DNA restriction-modification system"/>
    <property type="evidence" value="ECO:0007669"/>
    <property type="project" value="UniProtKB-KW"/>
</dbReference>
<comment type="similarity">
    <text evidence="1">Belongs to the N(4)/N(6)-methyltransferase family.</text>
</comment>
<feature type="domain" description="N6 adenine-specific DNA methyltransferase N-terminal" evidence="9">
    <location>
        <begin position="9"/>
        <end position="140"/>
    </location>
</feature>
<dbReference type="SUPFAM" id="SSF53335">
    <property type="entry name" value="S-adenosyl-L-methionine-dependent methyltransferases"/>
    <property type="match status" value="1"/>
</dbReference>
<accession>A0A1M7FYD5</accession>
<dbReference type="PANTHER" id="PTHR42933:SF3">
    <property type="entry name" value="TYPE I RESTRICTION ENZYME MJAVIII METHYLASE SUBUNIT"/>
    <property type="match status" value="1"/>
</dbReference>
<protein>
    <recommendedName>
        <fullName evidence="2">site-specific DNA-methyltransferase (adenine-specific)</fullName>
        <ecNumber evidence="2">2.1.1.72</ecNumber>
    </recommendedName>
</protein>
<reference evidence="10 11" key="1">
    <citation type="submission" date="2016-11" db="EMBL/GenBank/DDBJ databases">
        <authorList>
            <person name="Jaros S."/>
            <person name="Januszkiewicz K."/>
            <person name="Wedrychowicz H."/>
        </authorList>
    </citation>
    <scope>NUCLEOTIDE SEQUENCE [LARGE SCALE GENOMIC DNA]</scope>
    <source>
        <strain evidence="10 11">ACAM 12</strain>
    </source>
</reference>
<organism evidence="10 11">
    <name type="scientific">Vreelandella subglaciescola</name>
    <dbReference type="NCBI Taxonomy" id="29571"/>
    <lineage>
        <taxon>Bacteria</taxon>
        <taxon>Pseudomonadati</taxon>
        <taxon>Pseudomonadota</taxon>
        <taxon>Gammaproteobacteria</taxon>
        <taxon>Oceanospirillales</taxon>
        <taxon>Halomonadaceae</taxon>
        <taxon>Vreelandella</taxon>
    </lineage>
</organism>
<dbReference type="GO" id="GO:0003677">
    <property type="term" value="F:DNA binding"/>
    <property type="evidence" value="ECO:0007669"/>
    <property type="project" value="InterPro"/>
</dbReference>
<dbReference type="GO" id="GO:0009007">
    <property type="term" value="F:site-specific DNA-methyltransferase (adenine-specific) activity"/>
    <property type="evidence" value="ECO:0007669"/>
    <property type="project" value="UniProtKB-EC"/>
</dbReference>
<dbReference type="InterPro" id="IPR051537">
    <property type="entry name" value="DNA_Adenine_Mtase"/>
</dbReference>
<dbReference type="GO" id="GO:0032259">
    <property type="term" value="P:methylation"/>
    <property type="evidence" value="ECO:0007669"/>
    <property type="project" value="UniProtKB-KW"/>
</dbReference>
<dbReference type="InterPro" id="IPR029063">
    <property type="entry name" value="SAM-dependent_MTases_sf"/>
</dbReference>
<evidence type="ECO:0000256" key="4">
    <source>
        <dbReference type="ARBA" id="ARBA00022679"/>
    </source>
</evidence>
<dbReference type="PANTHER" id="PTHR42933">
    <property type="entry name" value="SLR6095 PROTEIN"/>
    <property type="match status" value="1"/>
</dbReference>
<dbReference type="GO" id="GO:0008170">
    <property type="term" value="F:N-methyltransferase activity"/>
    <property type="evidence" value="ECO:0007669"/>
    <property type="project" value="InterPro"/>
</dbReference>
<feature type="domain" description="DNA methylase adenine-specific" evidence="8">
    <location>
        <begin position="155"/>
        <end position="452"/>
    </location>
</feature>